<proteinExistence type="predicted"/>
<dbReference type="AlphaFoldDB" id="A0A0N5ASF1"/>
<protein>
    <submittedName>
        <fullName evidence="3">Uncharacterized protein</fullName>
    </submittedName>
</protein>
<sequence length="69" mass="7963">MPLDKDMFVGKVFLTKWMDFLRHPAVKCGGDRRGSTLNYVNHKKRARAQATDANNRIDVDRLQKTSQTN</sequence>
<evidence type="ECO:0000313" key="2">
    <source>
        <dbReference type="Proteomes" id="UP000046393"/>
    </source>
</evidence>
<organism evidence="2 3">
    <name type="scientific">Syphacia muris</name>
    <dbReference type="NCBI Taxonomy" id="451379"/>
    <lineage>
        <taxon>Eukaryota</taxon>
        <taxon>Metazoa</taxon>
        <taxon>Ecdysozoa</taxon>
        <taxon>Nematoda</taxon>
        <taxon>Chromadorea</taxon>
        <taxon>Rhabditida</taxon>
        <taxon>Spirurina</taxon>
        <taxon>Oxyuridomorpha</taxon>
        <taxon>Oxyuroidea</taxon>
        <taxon>Oxyuridae</taxon>
        <taxon>Syphacia</taxon>
    </lineage>
</organism>
<keyword evidence="2" id="KW-1185">Reference proteome</keyword>
<feature type="region of interest" description="Disordered" evidence="1">
    <location>
        <begin position="45"/>
        <end position="69"/>
    </location>
</feature>
<evidence type="ECO:0000256" key="1">
    <source>
        <dbReference type="SAM" id="MobiDB-lite"/>
    </source>
</evidence>
<reference evidence="3" key="1">
    <citation type="submission" date="2017-02" db="UniProtKB">
        <authorList>
            <consortium name="WormBaseParasite"/>
        </authorList>
    </citation>
    <scope>IDENTIFICATION</scope>
</reference>
<evidence type="ECO:0000313" key="3">
    <source>
        <dbReference type="WBParaSite" id="SMUV_0000771101-mRNA-1"/>
    </source>
</evidence>
<accession>A0A0N5ASF1</accession>
<dbReference type="Proteomes" id="UP000046393">
    <property type="component" value="Unplaced"/>
</dbReference>
<name>A0A0N5ASF1_9BILA</name>
<dbReference type="WBParaSite" id="SMUV_0000771101-mRNA-1">
    <property type="protein sequence ID" value="SMUV_0000771101-mRNA-1"/>
    <property type="gene ID" value="SMUV_0000771101"/>
</dbReference>